<accession>A0A0U1NKY6</accession>
<dbReference type="Gene3D" id="3.90.550.10">
    <property type="entry name" value="Spore Coat Polysaccharide Biosynthesis Protein SpsA, Chain A"/>
    <property type="match status" value="1"/>
</dbReference>
<dbReference type="InterPro" id="IPR050065">
    <property type="entry name" value="GlmU-like"/>
</dbReference>
<dbReference type="OrthoDB" id="9788272at2"/>
<organism evidence="5 6">
    <name type="scientific">Nereida ignava</name>
    <dbReference type="NCBI Taxonomy" id="282199"/>
    <lineage>
        <taxon>Bacteria</taxon>
        <taxon>Pseudomonadati</taxon>
        <taxon>Pseudomonadota</taxon>
        <taxon>Alphaproteobacteria</taxon>
        <taxon>Rhodobacterales</taxon>
        <taxon>Roseobacteraceae</taxon>
        <taxon>Nereida</taxon>
    </lineage>
</organism>
<evidence type="ECO:0000256" key="2">
    <source>
        <dbReference type="ARBA" id="ARBA00022695"/>
    </source>
</evidence>
<dbReference type="Pfam" id="PF12804">
    <property type="entry name" value="NTP_transf_3"/>
    <property type="match status" value="1"/>
</dbReference>
<evidence type="ECO:0000313" key="6">
    <source>
        <dbReference type="Proteomes" id="UP000048949"/>
    </source>
</evidence>
<dbReference type="RefSeq" id="WP_048598573.1">
    <property type="nucleotide sequence ID" value="NZ_CBFHGK010000002.1"/>
</dbReference>
<dbReference type="PANTHER" id="PTHR43584:SF8">
    <property type="entry name" value="N-ACETYLMURAMATE ALPHA-1-PHOSPHATE URIDYLYLTRANSFERASE"/>
    <property type="match status" value="1"/>
</dbReference>
<keyword evidence="3" id="KW-0460">Magnesium</keyword>
<dbReference type="STRING" id="282199.GCA_001049735_01215"/>
<dbReference type="CDD" id="cd06422">
    <property type="entry name" value="NTP_transferase_like_1"/>
    <property type="match status" value="1"/>
</dbReference>
<feature type="domain" description="MobA-like NTP transferase" evidence="4">
    <location>
        <begin position="11"/>
        <end position="135"/>
    </location>
</feature>
<gene>
    <name evidence="5" type="ORF">NIG5292_01216</name>
</gene>
<dbReference type="InterPro" id="IPR029044">
    <property type="entry name" value="Nucleotide-diphossugar_trans"/>
</dbReference>
<dbReference type="AlphaFoldDB" id="A0A0U1NKY6"/>
<protein>
    <submittedName>
        <fullName evidence="5">UDP-N-acetylglucosamine diphosphorylase/glucosamine-1-phosphate N-acetyltransferase</fullName>
    </submittedName>
</protein>
<proteinExistence type="predicted"/>
<reference evidence="5 6" key="1">
    <citation type="submission" date="2015-04" db="EMBL/GenBank/DDBJ databases">
        <authorList>
            <person name="Syromyatnikov M.Y."/>
            <person name="Popov V.N."/>
        </authorList>
    </citation>
    <scope>NUCLEOTIDE SEQUENCE [LARGE SCALE GENOMIC DNA]</scope>
    <source>
        <strain evidence="5 6">CECT 5292</strain>
    </source>
</reference>
<keyword evidence="2" id="KW-0548">Nucleotidyltransferase</keyword>
<keyword evidence="1 5" id="KW-0808">Transferase</keyword>
<dbReference type="GO" id="GO:0016779">
    <property type="term" value="F:nucleotidyltransferase activity"/>
    <property type="evidence" value="ECO:0007669"/>
    <property type="project" value="UniProtKB-KW"/>
</dbReference>
<dbReference type="EMBL" id="CVQV01000005">
    <property type="protein sequence ID" value="CRK75173.1"/>
    <property type="molecule type" value="Genomic_DNA"/>
</dbReference>
<evidence type="ECO:0000259" key="4">
    <source>
        <dbReference type="Pfam" id="PF12804"/>
    </source>
</evidence>
<dbReference type="SUPFAM" id="SSF53448">
    <property type="entry name" value="Nucleotide-diphospho-sugar transferases"/>
    <property type="match status" value="1"/>
</dbReference>
<dbReference type="PANTHER" id="PTHR43584">
    <property type="entry name" value="NUCLEOTIDYL TRANSFERASE"/>
    <property type="match status" value="1"/>
</dbReference>
<evidence type="ECO:0000313" key="5">
    <source>
        <dbReference type="EMBL" id="CRK75173.1"/>
    </source>
</evidence>
<sequence>MPNKPSLMLFGAGFGTRMGDLTKTTPKPLISVAGKPLVDHAIEIAHEAKIENIAINTHYLAEQIQDHFLGTGIKVVHEVPTILETGGGLKNALSILGNDSVITMNTDAVWRGNNPINELLSHWKPNKMDALLLLCDPSRTHGHQGGDFTLDDHGVISRGGPFVYSGLQIIKTDALSQIQQTAFSISKLWDIFKQSGTLRGHVYSGKWCDVGHPEGINIAERMLAK</sequence>
<evidence type="ECO:0000256" key="3">
    <source>
        <dbReference type="ARBA" id="ARBA00022842"/>
    </source>
</evidence>
<evidence type="ECO:0000256" key="1">
    <source>
        <dbReference type="ARBA" id="ARBA00022679"/>
    </source>
</evidence>
<keyword evidence="6" id="KW-1185">Reference proteome</keyword>
<dbReference type="InterPro" id="IPR025877">
    <property type="entry name" value="MobA-like_NTP_Trfase"/>
</dbReference>
<name>A0A0U1NKY6_9RHOB</name>
<dbReference type="Proteomes" id="UP000048949">
    <property type="component" value="Unassembled WGS sequence"/>
</dbReference>